<dbReference type="EMBL" id="ANMO01000142">
    <property type="protein sequence ID" value="EMB16019.1"/>
    <property type="molecule type" value="Genomic_DNA"/>
</dbReference>
<dbReference type="AlphaFoldDB" id="M2B1E1"/>
<keyword evidence="3" id="KW-1185">Reference proteome</keyword>
<evidence type="ECO:0000313" key="2">
    <source>
        <dbReference type="EMBL" id="EMB16019.1"/>
    </source>
</evidence>
<dbReference type="InterPro" id="IPR029475">
    <property type="entry name" value="DUF6807"/>
</dbReference>
<organism evidence="2 3">
    <name type="scientific">Rhodopirellula europaea 6C</name>
    <dbReference type="NCBI Taxonomy" id="1263867"/>
    <lineage>
        <taxon>Bacteria</taxon>
        <taxon>Pseudomonadati</taxon>
        <taxon>Planctomycetota</taxon>
        <taxon>Planctomycetia</taxon>
        <taxon>Pirellulales</taxon>
        <taxon>Pirellulaceae</taxon>
        <taxon>Rhodopirellula</taxon>
    </lineage>
</organism>
<reference evidence="2" key="2">
    <citation type="journal article" date="2013" name="Mar. Genomics">
        <title>Expression of sulfatases in Rhodopirellula baltica and the diversity of sulfatases in the genus Rhodopirellula.</title>
        <authorList>
            <person name="Wegner C.E."/>
            <person name="Richter-Heitmann T."/>
            <person name="Klindworth A."/>
            <person name="Klockow C."/>
            <person name="Richter M."/>
            <person name="Achstetter T."/>
            <person name="Glockner F.O."/>
            <person name="Harder J."/>
        </authorList>
    </citation>
    <scope>NUCLEOTIDE SEQUENCE [LARGE SCALE GENOMIC DNA]</scope>
    <source>
        <strain evidence="2">6C</strain>
    </source>
</reference>
<evidence type="ECO:0000256" key="1">
    <source>
        <dbReference type="SAM" id="SignalP"/>
    </source>
</evidence>
<dbReference type="PATRIC" id="fig|1263867.3.peg.3495"/>
<reference evidence="2" key="1">
    <citation type="submission" date="2012-11" db="EMBL/GenBank/DDBJ databases">
        <title>Permanent draft genomes of Rhodopirellula europaea strain SH398 and 6C.</title>
        <authorList>
            <person name="Richter M."/>
            <person name="Richter-Heitmann T."/>
            <person name="Frank C."/>
            <person name="Harder J."/>
            <person name="Glockner F.O."/>
        </authorList>
    </citation>
    <scope>NUCLEOTIDE SEQUENCE</scope>
    <source>
        <strain evidence="2">6C</strain>
    </source>
</reference>
<proteinExistence type="predicted"/>
<name>M2B1E1_9BACT</name>
<dbReference type="Proteomes" id="UP000011529">
    <property type="component" value="Unassembled WGS sequence"/>
</dbReference>
<protein>
    <submittedName>
        <fullName evidence="2">Putative secreted protein</fullName>
    </submittedName>
</protein>
<accession>M2B1E1</accession>
<evidence type="ECO:0000313" key="3">
    <source>
        <dbReference type="Proteomes" id="UP000011529"/>
    </source>
</evidence>
<dbReference type="Pfam" id="PF14100">
    <property type="entry name" value="DUF6807"/>
    <property type="match status" value="1"/>
</dbReference>
<feature type="signal peptide" evidence="1">
    <location>
        <begin position="1"/>
        <end position="23"/>
    </location>
</feature>
<feature type="chain" id="PRO_5004021190" evidence="1">
    <location>
        <begin position="24"/>
        <end position="325"/>
    </location>
</feature>
<sequence length="325" mass="37183">MKQTSIALFFLLSSFSVTTQATAGDDLKLTETDDTIRVMLRGKPVLQYIKKAQPVPEGTPEYFKRSGYIHPVYTPTGQELTGDYPADHAHQHALFFAWVKSKFDGMNVDFWNQAKGLGKVEFREVVNLSREERKVAFSVKHAFMVKDGDKWIDVLHELWTVTVHQTPAEYFLFDIVSVQHGVADKPLSLAEYHYGGMAIRGNSQWLREQEDHSIHPGDVQYLTSDGKDRWEGNHTRPNWVAFSGKVDGQDVSAAVFCSPKNFRAPQPVRIHPNKPYFCFAPMVEGPFEISPGQKYVSRYRYLVSSKAMDVDMLQDHWDRYAELTE</sequence>
<comment type="caution">
    <text evidence="2">The sequence shown here is derived from an EMBL/GenBank/DDBJ whole genome shotgun (WGS) entry which is preliminary data.</text>
</comment>
<gene>
    <name evidence="2" type="ORF">RE6C_03277</name>
</gene>
<keyword evidence="1" id="KW-0732">Signal</keyword>
<dbReference type="RefSeq" id="WP_008657953.1">
    <property type="nucleotide sequence ID" value="NZ_ANMO01000142.1"/>
</dbReference>